<comment type="caution">
    <text evidence="1">The sequence shown here is derived from an EMBL/GenBank/DDBJ whole genome shotgun (WGS) entry which is preliminary data.</text>
</comment>
<reference evidence="2" key="1">
    <citation type="submission" date="2018-03" db="EMBL/GenBank/DDBJ databases">
        <authorList>
            <person name="Sun L."/>
            <person name="Liu H."/>
            <person name="Chen W."/>
            <person name="Huang K."/>
            <person name="Liu W."/>
            <person name="Gao X."/>
        </authorList>
    </citation>
    <scope>NUCLEOTIDE SEQUENCE [LARGE SCALE GENOMIC DNA]</scope>
    <source>
        <strain evidence="2">SH9</strain>
    </source>
</reference>
<accession>A0A2T1HM05</accession>
<sequence length="80" mass="8393">MTITSEQLRAARALVRWEQADLAEATGLASGTVKRLERAPGPLAAQARTVDGIVKAFEAVGVTFTSADGRACVCYTPKNG</sequence>
<dbReference type="Gene3D" id="1.10.260.40">
    <property type="entry name" value="lambda repressor-like DNA-binding domains"/>
    <property type="match status" value="1"/>
</dbReference>
<keyword evidence="2" id="KW-1185">Reference proteome</keyword>
<evidence type="ECO:0000313" key="2">
    <source>
        <dbReference type="Proteomes" id="UP000239772"/>
    </source>
</evidence>
<dbReference type="RefSeq" id="WP_106340315.1">
    <property type="nucleotide sequence ID" value="NZ_PVZS01000041.1"/>
</dbReference>
<dbReference type="OrthoDB" id="3782725at2"/>
<protein>
    <submittedName>
        <fullName evidence="1">Transcriptional regulator</fullName>
    </submittedName>
</protein>
<name>A0A2T1HM05_9HYPH</name>
<evidence type="ECO:0000313" key="1">
    <source>
        <dbReference type="EMBL" id="PSC02683.1"/>
    </source>
</evidence>
<dbReference type="CDD" id="cd00093">
    <property type="entry name" value="HTH_XRE"/>
    <property type="match status" value="1"/>
</dbReference>
<dbReference type="Proteomes" id="UP000239772">
    <property type="component" value="Unassembled WGS sequence"/>
</dbReference>
<gene>
    <name evidence="1" type="ORF">SLNSH_22740</name>
</gene>
<dbReference type="InterPro" id="IPR001387">
    <property type="entry name" value="Cro/C1-type_HTH"/>
</dbReference>
<organism evidence="1 2">
    <name type="scientific">Alsobacter soli</name>
    <dbReference type="NCBI Taxonomy" id="2109933"/>
    <lineage>
        <taxon>Bacteria</taxon>
        <taxon>Pseudomonadati</taxon>
        <taxon>Pseudomonadota</taxon>
        <taxon>Alphaproteobacteria</taxon>
        <taxon>Hyphomicrobiales</taxon>
        <taxon>Alsobacteraceae</taxon>
        <taxon>Alsobacter</taxon>
    </lineage>
</organism>
<dbReference type="InterPro" id="IPR010982">
    <property type="entry name" value="Lambda_DNA-bd_dom_sf"/>
</dbReference>
<dbReference type="EMBL" id="PVZS01000041">
    <property type="protein sequence ID" value="PSC02683.1"/>
    <property type="molecule type" value="Genomic_DNA"/>
</dbReference>
<dbReference type="GO" id="GO:0003677">
    <property type="term" value="F:DNA binding"/>
    <property type="evidence" value="ECO:0007669"/>
    <property type="project" value="InterPro"/>
</dbReference>
<dbReference type="SUPFAM" id="SSF47413">
    <property type="entry name" value="lambda repressor-like DNA-binding domains"/>
    <property type="match status" value="1"/>
</dbReference>
<proteinExistence type="predicted"/>
<dbReference type="AlphaFoldDB" id="A0A2T1HM05"/>